<evidence type="ECO:0000313" key="2">
    <source>
        <dbReference type="Proteomes" id="UP000594468"/>
    </source>
</evidence>
<evidence type="ECO:0000313" key="1">
    <source>
        <dbReference type="EMBL" id="QPC83505.1"/>
    </source>
</evidence>
<evidence type="ECO:0008006" key="3">
    <source>
        <dbReference type="Google" id="ProtNLM"/>
    </source>
</evidence>
<dbReference type="Pfam" id="PF11599">
    <property type="entry name" value="AviRa"/>
    <property type="match status" value="1"/>
</dbReference>
<sequence>MKYQYVMERENYEDLAAGRVLISHGGATSFPVRLASEIFQRCAAQLQLDRLRLYDPCCGSGYLLTILGFLHGDQIKSLHGSDVDAAAVSIASSNLGLLTQVGLGQRRQAIAQMAHDYGKQSHQDALQSADMLRRQLPQQAINTGAWVADAAQRTICQGCVDLLIADLPYGQLVTWAGTAADPAYALLEAQYLVLGPGGLAAIISDKKQKPAHPGYERLLNDTLGKRRITILQKT</sequence>
<dbReference type="InterPro" id="IPR029063">
    <property type="entry name" value="SAM-dependent_MTases_sf"/>
</dbReference>
<keyword evidence="2" id="KW-1185">Reference proteome</keyword>
<dbReference type="Gene3D" id="3.40.50.150">
    <property type="entry name" value="Vaccinia Virus protein VP39"/>
    <property type="match status" value="1"/>
</dbReference>
<organism evidence="1 2">
    <name type="scientific">Phototrophicus methaneseepsis</name>
    <dbReference type="NCBI Taxonomy" id="2710758"/>
    <lineage>
        <taxon>Bacteria</taxon>
        <taxon>Bacillati</taxon>
        <taxon>Chloroflexota</taxon>
        <taxon>Candidatus Thermofontia</taxon>
        <taxon>Phototrophicales</taxon>
        <taxon>Phototrophicaceae</taxon>
        <taxon>Phototrophicus</taxon>
    </lineage>
</organism>
<dbReference type="Gene3D" id="1.10.287.540">
    <property type="entry name" value="Helix hairpin bin"/>
    <property type="match status" value="1"/>
</dbReference>
<dbReference type="AlphaFoldDB" id="A0A7S8IEC2"/>
<proteinExistence type="predicted"/>
<name>A0A7S8IEC2_9CHLR</name>
<reference evidence="1 2" key="1">
    <citation type="submission" date="2020-02" db="EMBL/GenBank/DDBJ databases">
        <authorList>
            <person name="Zheng R.K."/>
            <person name="Sun C.M."/>
        </authorList>
    </citation>
    <scope>NUCLEOTIDE SEQUENCE [LARGE SCALE GENOMIC DNA]</scope>
    <source>
        <strain evidence="2">rifampicinis</strain>
    </source>
</reference>
<dbReference type="Proteomes" id="UP000594468">
    <property type="component" value="Chromosome"/>
</dbReference>
<dbReference type="InterPro" id="IPR024268">
    <property type="entry name" value="AviRa"/>
</dbReference>
<dbReference type="EMBL" id="CP062983">
    <property type="protein sequence ID" value="QPC83505.1"/>
    <property type="molecule type" value="Genomic_DNA"/>
</dbReference>
<dbReference type="KEGG" id="pmet:G4Y79_03735"/>
<dbReference type="RefSeq" id="WP_195171572.1">
    <property type="nucleotide sequence ID" value="NZ_CP062983.1"/>
</dbReference>
<gene>
    <name evidence="1" type="ORF">G4Y79_03735</name>
</gene>
<protein>
    <recommendedName>
        <fullName evidence="3">rRNA methyltransferase AviRa</fullName>
    </recommendedName>
</protein>
<dbReference type="SUPFAM" id="SSF53335">
    <property type="entry name" value="S-adenosyl-L-methionine-dependent methyltransferases"/>
    <property type="match status" value="1"/>
</dbReference>
<accession>A0A7S8IEC2</accession>